<keyword evidence="1" id="KW-0472">Membrane</keyword>
<dbReference type="STRING" id="153971.AWC19_03725"/>
<feature type="transmembrane region" description="Helical" evidence="1">
    <location>
        <begin position="7"/>
        <end position="27"/>
    </location>
</feature>
<feature type="transmembrane region" description="Helical" evidence="1">
    <location>
        <begin position="39"/>
        <end position="60"/>
    </location>
</feature>
<keyword evidence="1" id="KW-1133">Transmembrane helix</keyword>
<dbReference type="OrthoDB" id="4735629at2"/>
<comment type="caution">
    <text evidence="2">The sequence shown here is derived from an EMBL/GenBank/DDBJ whole genome shotgun (WGS) entry which is preliminary data.</text>
</comment>
<dbReference type="EMBL" id="LQPJ01000078">
    <property type="protein sequence ID" value="ORW26588.1"/>
    <property type="molecule type" value="Genomic_DNA"/>
</dbReference>
<evidence type="ECO:0000313" key="3">
    <source>
        <dbReference type="Proteomes" id="UP000193529"/>
    </source>
</evidence>
<protein>
    <submittedName>
        <fullName evidence="2">Uncharacterized protein</fullName>
    </submittedName>
</protein>
<reference evidence="2 3" key="1">
    <citation type="submission" date="2016-01" db="EMBL/GenBank/DDBJ databases">
        <title>The new phylogeny of the genus Mycobacterium.</title>
        <authorList>
            <person name="Tarcisio F."/>
            <person name="Conor M."/>
            <person name="Antonella G."/>
            <person name="Elisabetta G."/>
            <person name="Giulia F.S."/>
            <person name="Sara T."/>
            <person name="Anna F."/>
            <person name="Clotilde B."/>
            <person name="Roberto B."/>
            <person name="Veronica D.S."/>
            <person name="Fabio R."/>
            <person name="Monica P."/>
            <person name="Olivier J."/>
            <person name="Enrico T."/>
            <person name="Nicola S."/>
        </authorList>
    </citation>
    <scope>NUCLEOTIDE SEQUENCE [LARGE SCALE GENOMIC DNA]</scope>
    <source>
        <strain evidence="2 3">DSM 44572</strain>
    </source>
</reference>
<accession>A0A1X1ZTK8</accession>
<gene>
    <name evidence="2" type="ORF">AWC19_03725</name>
</gene>
<dbReference type="AlphaFoldDB" id="A0A1X1ZTK8"/>
<feature type="transmembrane region" description="Helical" evidence="1">
    <location>
        <begin position="67"/>
        <end position="89"/>
    </location>
</feature>
<proteinExistence type="predicted"/>
<name>A0A1X1ZTK8_9MYCO</name>
<dbReference type="RefSeq" id="WP_085077536.1">
    <property type="nucleotide sequence ID" value="NZ_JACKRZ010000160.1"/>
</dbReference>
<evidence type="ECO:0000256" key="1">
    <source>
        <dbReference type="SAM" id="Phobius"/>
    </source>
</evidence>
<keyword evidence="3" id="KW-1185">Reference proteome</keyword>
<organism evidence="2 3">
    <name type="scientific">Mycobacterium palustre</name>
    <dbReference type="NCBI Taxonomy" id="153971"/>
    <lineage>
        <taxon>Bacteria</taxon>
        <taxon>Bacillati</taxon>
        <taxon>Actinomycetota</taxon>
        <taxon>Actinomycetes</taxon>
        <taxon>Mycobacteriales</taxon>
        <taxon>Mycobacteriaceae</taxon>
        <taxon>Mycobacterium</taxon>
        <taxon>Mycobacterium simiae complex</taxon>
    </lineage>
</organism>
<evidence type="ECO:0000313" key="2">
    <source>
        <dbReference type="EMBL" id="ORW26588.1"/>
    </source>
</evidence>
<dbReference type="Proteomes" id="UP000193529">
    <property type="component" value="Unassembled WGS sequence"/>
</dbReference>
<keyword evidence="1" id="KW-0812">Transmembrane</keyword>
<sequence>MRSDTSGTIVGAIGGIGAGYLLWLLAFSIADDNAAVGRWAPPVLAASLALGVCAVLWGLVQRRRRRYAWSGFGFGLPVLPVVLTLAVLADVYA</sequence>